<dbReference type="PROSITE" id="PS51257">
    <property type="entry name" value="PROKAR_LIPOPROTEIN"/>
    <property type="match status" value="1"/>
</dbReference>
<evidence type="ECO:0000313" key="1">
    <source>
        <dbReference type="EMBL" id="NIJ45131.1"/>
    </source>
</evidence>
<accession>A0ABX0UCC9</accession>
<comment type="caution">
    <text evidence="1">The sequence shown here is derived from an EMBL/GenBank/DDBJ whole genome shotgun (WGS) entry which is preliminary data.</text>
</comment>
<keyword evidence="2" id="KW-1185">Reference proteome</keyword>
<dbReference type="RefSeq" id="WP_167186411.1">
    <property type="nucleotide sequence ID" value="NZ_JAASQL010000001.1"/>
</dbReference>
<evidence type="ECO:0008006" key="3">
    <source>
        <dbReference type="Google" id="ProtNLM"/>
    </source>
</evidence>
<organism evidence="1 2">
    <name type="scientific">Wenyingzhuangia heitensis</name>
    <dbReference type="NCBI Taxonomy" id="1487859"/>
    <lineage>
        <taxon>Bacteria</taxon>
        <taxon>Pseudomonadati</taxon>
        <taxon>Bacteroidota</taxon>
        <taxon>Flavobacteriia</taxon>
        <taxon>Flavobacteriales</taxon>
        <taxon>Flavobacteriaceae</taxon>
        <taxon>Wenyingzhuangia</taxon>
    </lineage>
</organism>
<name>A0ABX0UCC9_9FLAO</name>
<evidence type="ECO:0000313" key="2">
    <source>
        <dbReference type="Proteomes" id="UP000745859"/>
    </source>
</evidence>
<dbReference type="EMBL" id="JAASQL010000001">
    <property type="protein sequence ID" value="NIJ45131.1"/>
    <property type="molecule type" value="Genomic_DNA"/>
</dbReference>
<reference evidence="1 2" key="1">
    <citation type="submission" date="2020-03" db="EMBL/GenBank/DDBJ databases">
        <title>Genomic Encyclopedia of Type Strains, Phase IV (KMG-IV): sequencing the most valuable type-strain genomes for metagenomic binning, comparative biology and taxonomic classification.</title>
        <authorList>
            <person name="Goeker M."/>
        </authorList>
    </citation>
    <scope>NUCLEOTIDE SEQUENCE [LARGE SCALE GENOMIC DNA]</scope>
    <source>
        <strain evidence="1 2">DSM 101599</strain>
    </source>
</reference>
<dbReference type="Proteomes" id="UP000745859">
    <property type="component" value="Unassembled WGS sequence"/>
</dbReference>
<gene>
    <name evidence="1" type="ORF">FHR24_001570</name>
</gene>
<sequence length="454" mass="52473">MKYQKEKLHLITGVVLMLFSLLVSCANERKPRRNSTNENKENTLIEQASNYSNTPKTNSTVTQLNELQGVNVFFENSLSMNGYLGGTSFKTNMFRIDEFASVYGEEYHSYFVNTEEHQITNFWKRIEKKQIKKGNIYQSNHEFILNNALNKALNDRLSIVITDGIYSVSNGDLDIVPLDIERAFKDVNTNDDIATYVIKLSSNYNGTYYYENCEDRKQTKINQERPYYILLFGKPNHINEFLDAHKKDLVGIKEFTNFTNRTNYSCDYTVLTKGEEKIGDFESISRSVFPVLNIKDAEKGTPNRASGKNQLQFVIAINLNDLSLSQNYLLDNDNYTLNNTKADYSIESIKAIEKLDKNSKTYHELEKIEERRNKKYSHIIVVNSSAKIYGDINIKLKKQLPEWIKQTGTNNDCDIVENTSQTIAFDRLINGISKAYKRTTDKDDYIEFSINIKH</sequence>
<protein>
    <recommendedName>
        <fullName evidence="3">Lipoprotein</fullName>
    </recommendedName>
</protein>
<proteinExistence type="predicted"/>